<dbReference type="OrthoDB" id="6111632at2759"/>
<keyword evidence="4" id="KW-1185">Reference proteome</keyword>
<dbReference type="Proteomes" id="UP000245119">
    <property type="component" value="Linkage Group LG13"/>
</dbReference>
<dbReference type="PANTHER" id="PTHR38580:SF1">
    <property type="entry name" value="COILED-COIL DOMAIN-CONTAINING PROTEIN 192"/>
    <property type="match status" value="1"/>
</dbReference>
<dbReference type="InterPro" id="IPR038817">
    <property type="entry name" value="CCDC192"/>
</dbReference>
<dbReference type="EMBL" id="PZQS01000013">
    <property type="protein sequence ID" value="PVD20099.1"/>
    <property type="molecule type" value="Genomic_DNA"/>
</dbReference>
<evidence type="ECO:0000313" key="3">
    <source>
        <dbReference type="EMBL" id="PVD20099.1"/>
    </source>
</evidence>
<feature type="coiled-coil region" evidence="1">
    <location>
        <begin position="90"/>
        <end position="178"/>
    </location>
</feature>
<proteinExistence type="predicted"/>
<feature type="compositionally biased region" description="Polar residues" evidence="2">
    <location>
        <begin position="72"/>
        <end position="86"/>
    </location>
</feature>
<accession>A0A2T7NFZ7</accession>
<feature type="coiled-coil region" evidence="1">
    <location>
        <begin position="241"/>
        <end position="275"/>
    </location>
</feature>
<reference evidence="3 4" key="1">
    <citation type="submission" date="2018-04" db="EMBL/GenBank/DDBJ databases">
        <title>The genome of golden apple snail Pomacea canaliculata provides insight into stress tolerance and invasive adaptation.</title>
        <authorList>
            <person name="Liu C."/>
            <person name="Liu B."/>
            <person name="Ren Y."/>
            <person name="Zhang Y."/>
            <person name="Wang H."/>
            <person name="Li S."/>
            <person name="Jiang F."/>
            <person name="Yin L."/>
            <person name="Zhang G."/>
            <person name="Qian W."/>
            <person name="Fan W."/>
        </authorList>
    </citation>
    <scope>NUCLEOTIDE SEQUENCE [LARGE SCALE GENOMIC DNA]</scope>
    <source>
        <strain evidence="3">SZHN2017</strain>
        <tissue evidence="3">Muscle</tissue>
    </source>
</reference>
<evidence type="ECO:0000256" key="1">
    <source>
        <dbReference type="SAM" id="Coils"/>
    </source>
</evidence>
<feature type="region of interest" description="Disordered" evidence="2">
    <location>
        <begin position="356"/>
        <end position="388"/>
    </location>
</feature>
<comment type="caution">
    <text evidence="3">The sequence shown here is derived from an EMBL/GenBank/DDBJ whole genome shotgun (WGS) entry which is preliminary data.</text>
</comment>
<gene>
    <name evidence="3" type="ORF">C0Q70_20593</name>
</gene>
<sequence length="457" mass="50830">MGSGASSSQVEAIKINKNKRFANEENTKQITQKAALKGQNSERISTHQALLSRKRSTASDNAECDTELAEGSPNSVLRESNSTSKHQPVVQLLEARIKELEKELGESESEKLDLRDQSERLEERIAELMTSSAVYIATESTQAVTGLQETLKAKDQYINQLEQELVMMKKEANKTRIHLKKRIKVLASQLNVAKQESSIAQMELKQQFQNHVVSDQGEGVGEYASAGTATTNSIGSRHKVILELSSRVSEQAERITQLEKDLQERDEEILTLRSEFSAANLHKQNVCGRQDRSEAAILSCHTSLSSKKPELCDVTPVESSEYLYDADLDKSLAMSAPGKTSNKLLHASSSILVSSKQERRALSSKNRKSGDVKRIQRQTTTLSDSDDSDWEIDKCAQSAKTHSAPPRGYVKDRSSFTDCPDRGKNNVELHSTQEAWTPFHHAVEKRLLTTDLTTFVA</sequence>
<feature type="region of interest" description="Disordered" evidence="2">
    <location>
        <begin position="24"/>
        <end position="87"/>
    </location>
</feature>
<feature type="compositionally biased region" description="Polar residues" evidence="2">
    <location>
        <begin position="28"/>
        <end position="49"/>
    </location>
</feature>
<keyword evidence="1" id="KW-0175">Coiled coil</keyword>
<organism evidence="3 4">
    <name type="scientific">Pomacea canaliculata</name>
    <name type="common">Golden apple snail</name>
    <dbReference type="NCBI Taxonomy" id="400727"/>
    <lineage>
        <taxon>Eukaryota</taxon>
        <taxon>Metazoa</taxon>
        <taxon>Spiralia</taxon>
        <taxon>Lophotrochozoa</taxon>
        <taxon>Mollusca</taxon>
        <taxon>Gastropoda</taxon>
        <taxon>Caenogastropoda</taxon>
        <taxon>Architaenioglossa</taxon>
        <taxon>Ampullarioidea</taxon>
        <taxon>Ampullariidae</taxon>
        <taxon>Pomacea</taxon>
    </lineage>
</organism>
<dbReference type="PANTHER" id="PTHR38580">
    <property type="entry name" value="COILED-COIL DOMAIN-CONTAINING PROTEIN 192"/>
    <property type="match status" value="1"/>
</dbReference>
<protein>
    <submittedName>
        <fullName evidence="3">Uncharacterized protein</fullName>
    </submittedName>
</protein>
<name>A0A2T7NFZ7_POMCA</name>
<dbReference type="AlphaFoldDB" id="A0A2T7NFZ7"/>
<evidence type="ECO:0000256" key="2">
    <source>
        <dbReference type="SAM" id="MobiDB-lite"/>
    </source>
</evidence>
<evidence type="ECO:0000313" key="4">
    <source>
        <dbReference type="Proteomes" id="UP000245119"/>
    </source>
</evidence>